<accession>A0A2G4T9R9</accession>
<gene>
    <name evidence="1" type="ORF">RHIMIDRAFT_11706</name>
</gene>
<evidence type="ECO:0000313" key="1">
    <source>
        <dbReference type="EMBL" id="PHZ17743.1"/>
    </source>
</evidence>
<dbReference type="STRING" id="1340429.A0A2G4T9R9"/>
<dbReference type="EMBL" id="KZ303842">
    <property type="protein sequence ID" value="PHZ17743.1"/>
    <property type="molecule type" value="Genomic_DNA"/>
</dbReference>
<proteinExistence type="predicted"/>
<dbReference type="GeneID" id="35436328"/>
<reference evidence="1 2" key="1">
    <citation type="journal article" date="2016" name="Proc. Natl. Acad. Sci. U.S.A.">
        <title>Lipid metabolic changes in an early divergent fungus govern the establishment of a mutualistic symbiosis with endobacteria.</title>
        <authorList>
            <person name="Lastovetsky O.A."/>
            <person name="Gaspar M.L."/>
            <person name="Mondo S.J."/>
            <person name="LaButti K.M."/>
            <person name="Sandor L."/>
            <person name="Grigoriev I.V."/>
            <person name="Henry S.A."/>
            <person name="Pawlowska T.E."/>
        </authorList>
    </citation>
    <scope>NUCLEOTIDE SEQUENCE [LARGE SCALE GENOMIC DNA]</scope>
    <source>
        <strain evidence="1 2">ATCC 52813</strain>
    </source>
</reference>
<sequence>MASQQNVSKSNRPISFVGMNVNQVKSELAAQLSNQEQLLAKLGTSQISRNAFLKQSDMIRKELQDLNKYNQQDELPTEIREKLETLANEFQHIKATKVKLRYCLSFITSCANSQFIL</sequence>
<protein>
    <submittedName>
        <fullName evidence="1">Uncharacterized protein</fullName>
    </submittedName>
</protein>
<dbReference type="Proteomes" id="UP000242254">
    <property type="component" value="Unassembled WGS sequence"/>
</dbReference>
<name>A0A2G4T9R9_RHIZD</name>
<evidence type="ECO:0000313" key="2">
    <source>
        <dbReference type="Proteomes" id="UP000242254"/>
    </source>
</evidence>
<keyword evidence="2" id="KW-1185">Reference proteome</keyword>
<dbReference type="AlphaFoldDB" id="A0A2G4T9R9"/>
<organism evidence="1 2">
    <name type="scientific">Rhizopus microsporus ATCC 52813</name>
    <dbReference type="NCBI Taxonomy" id="1340429"/>
    <lineage>
        <taxon>Eukaryota</taxon>
        <taxon>Fungi</taxon>
        <taxon>Fungi incertae sedis</taxon>
        <taxon>Mucoromycota</taxon>
        <taxon>Mucoromycotina</taxon>
        <taxon>Mucoromycetes</taxon>
        <taxon>Mucorales</taxon>
        <taxon>Mucorineae</taxon>
        <taxon>Rhizopodaceae</taxon>
        <taxon>Rhizopus</taxon>
    </lineage>
</organism>
<dbReference type="RefSeq" id="XP_023471451.1">
    <property type="nucleotide sequence ID" value="XM_023605338.1"/>
</dbReference>